<dbReference type="InterPro" id="IPR000504">
    <property type="entry name" value="RRM_dom"/>
</dbReference>
<dbReference type="GO" id="GO:0005634">
    <property type="term" value="C:nucleus"/>
    <property type="evidence" value="ECO:0007669"/>
    <property type="project" value="UniProtKB-SubCell"/>
</dbReference>
<feature type="domain" description="RRM" evidence="11">
    <location>
        <begin position="30"/>
        <end position="108"/>
    </location>
</feature>
<sequence length="523" mass="58608">MVAEPAAAPPSRRPQPTTASTPYSPGTGKVSLYVGDLNPRVTEKDLESTFHFMGPIASIRLCRDFRTGKSLRYAYVDFFSHSHASKAIECLNRTELKGRPMRVMWSQRDPLSRKTEVGNLFVKNLDSSMTSAKLQGMFSKFGNILSCKVSKENGTSKGFGFVCFDSEDSAMAALTALHNSTVQGKKLHVSKFVKRSVRTKTNEERASTNLFFKNLDYDITEDFLQELFSEFGKVSSLNLLKDGNGNSRGFGFVKFESLKEAKNAVEHLNGLLLGSKHLVIETAQIKVEKKMINYQFEKFKDTNNLCVKNLDLSVNDTKLRDHFSCCGKVISVRVMRFTDGTSKGYGFVCFSAQEEAKKALHSLNGITSSSNLIEPHYLSLSVSLSHTINSHSGTVLEGRHLRLILAPNREYCNMVSEDYIRAESSSRDSPENLADSAPAPFLSCAYIPTSLAHSFQYQPIGYFGGDAGASYPFLLLQDLLNQWYTYVPGTQLQLDDQTFQNFFSSEYHREQVKDHLWDLQDNV</sequence>
<dbReference type="Proteomes" id="UP000030645">
    <property type="component" value="Unassembled WGS sequence"/>
</dbReference>
<evidence type="ECO:0000256" key="10">
    <source>
        <dbReference type="SAM" id="MobiDB-lite"/>
    </source>
</evidence>
<evidence type="ECO:0000313" key="13">
    <source>
        <dbReference type="Proteomes" id="UP000030645"/>
    </source>
</evidence>
<dbReference type="PANTHER" id="PTHR24012">
    <property type="entry name" value="RNA BINDING PROTEIN"/>
    <property type="match status" value="1"/>
</dbReference>
<dbReference type="STRING" id="981085.W9REM7"/>
<dbReference type="EMBL" id="KE344648">
    <property type="protein sequence ID" value="EXB74604.1"/>
    <property type="molecule type" value="Genomic_DNA"/>
</dbReference>
<dbReference type="InterPro" id="IPR012677">
    <property type="entry name" value="Nucleotide-bd_a/b_plait_sf"/>
</dbReference>
<evidence type="ECO:0000256" key="8">
    <source>
        <dbReference type="ARBA" id="ARBA00054110"/>
    </source>
</evidence>
<evidence type="ECO:0000256" key="9">
    <source>
        <dbReference type="PROSITE-ProRule" id="PRU00176"/>
    </source>
</evidence>
<dbReference type="PROSITE" id="PS50102">
    <property type="entry name" value="RRM"/>
    <property type="match status" value="4"/>
</dbReference>
<dbReference type="GO" id="GO:0005737">
    <property type="term" value="C:cytoplasm"/>
    <property type="evidence" value="ECO:0007669"/>
    <property type="project" value="UniProtKB-SubCell"/>
</dbReference>
<dbReference type="FunFam" id="3.30.70.330:FF:000651">
    <property type="entry name" value="Poly(A) binding protein cytoplasmic 1 like"/>
    <property type="match status" value="1"/>
</dbReference>
<comment type="subcellular location">
    <subcellularLocation>
        <location evidence="2">Cytoplasm</location>
    </subcellularLocation>
    <subcellularLocation>
        <location evidence="1">Nucleus</location>
    </subcellularLocation>
</comment>
<keyword evidence="13" id="KW-1185">Reference proteome</keyword>
<evidence type="ECO:0000256" key="4">
    <source>
        <dbReference type="ARBA" id="ARBA00022490"/>
    </source>
</evidence>
<evidence type="ECO:0000256" key="2">
    <source>
        <dbReference type="ARBA" id="ARBA00004496"/>
    </source>
</evidence>
<proteinExistence type="inferred from homology"/>
<comment type="function">
    <text evidence="8">Binds the poly(A) tail of mRNA. Appears to be an important mediator of the multiple roles of the poly(A) tail in mRNA biogenesis, stability and translation.</text>
</comment>
<protein>
    <submittedName>
        <fullName evidence="12">Putative polyadenylate-binding protein</fullName>
    </submittedName>
</protein>
<feature type="domain" description="RRM" evidence="11">
    <location>
        <begin position="208"/>
        <end position="285"/>
    </location>
</feature>
<name>W9REM7_9ROSA</name>
<evidence type="ECO:0000313" key="12">
    <source>
        <dbReference type="EMBL" id="EXB74604.1"/>
    </source>
</evidence>
<dbReference type="InterPro" id="IPR035979">
    <property type="entry name" value="RBD_domain_sf"/>
</dbReference>
<feature type="domain" description="RRM" evidence="11">
    <location>
        <begin position="118"/>
        <end position="194"/>
    </location>
</feature>
<evidence type="ECO:0000256" key="5">
    <source>
        <dbReference type="ARBA" id="ARBA00022737"/>
    </source>
</evidence>
<evidence type="ECO:0000256" key="3">
    <source>
        <dbReference type="ARBA" id="ARBA00008557"/>
    </source>
</evidence>
<keyword evidence="5" id="KW-0677">Repeat</keyword>
<evidence type="ECO:0000256" key="7">
    <source>
        <dbReference type="ARBA" id="ARBA00023242"/>
    </source>
</evidence>
<feature type="region of interest" description="Disordered" evidence="10">
    <location>
        <begin position="1"/>
        <end position="27"/>
    </location>
</feature>
<evidence type="ECO:0000259" key="11">
    <source>
        <dbReference type="PROSITE" id="PS50102"/>
    </source>
</evidence>
<organism evidence="12 13">
    <name type="scientific">Morus notabilis</name>
    <dbReference type="NCBI Taxonomy" id="981085"/>
    <lineage>
        <taxon>Eukaryota</taxon>
        <taxon>Viridiplantae</taxon>
        <taxon>Streptophyta</taxon>
        <taxon>Embryophyta</taxon>
        <taxon>Tracheophyta</taxon>
        <taxon>Spermatophyta</taxon>
        <taxon>Magnoliopsida</taxon>
        <taxon>eudicotyledons</taxon>
        <taxon>Gunneridae</taxon>
        <taxon>Pentapetalae</taxon>
        <taxon>rosids</taxon>
        <taxon>fabids</taxon>
        <taxon>Rosales</taxon>
        <taxon>Moraceae</taxon>
        <taxon>Moreae</taxon>
        <taxon>Morus</taxon>
    </lineage>
</organism>
<dbReference type="SMART" id="SM00360">
    <property type="entry name" value="RRM"/>
    <property type="match status" value="4"/>
</dbReference>
<reference evidence="13" key="1">
    <citation type="submission" date="2013-01" db="EMBL/GenBank/DDBJ databases">
        <title>Draft Genome Sequence of a Mulberry Tree, Morus notabilis C.K. Schneid.</title>
        <authorList>
            <person name="He N."/>
            <person name="Zhao S."/>
        </authorList>
    </citation>
    <scope>NUCLEOTIDE SEQUENCE</scope>
</reference>
<keyword evidence="6 9" id="KW-0694">RNA-binding</keyword>
<dbReference type="Gene3D" id="3.30.70.330">
    <property type="match status" value="4"/>
</dbReference>
<gene>
    <name evidence="12" type="ORF">L484_026301</name>
</gene>
<accession>W9REM7</accession>
<dbReference type="Pfam" id="PF00076">
    <property type="entry name" value="RRM_1"/>
    <property type="match status" value="4"/>
</dbReference>
<dbReference type="GO" id="GO:0003723">
    <property type="term" value="F:RNA binding"/>
    <property type="evidence" value="ECO:0007669"/>
    <property type="project" value="UniProtKB-UniRule"/>
</dbReference>
<dbReference type="AlphaFoldDB" id="W9REM7"/>
<keyword evidence="4" id="KW-0963">Cytoplasm</keyword>
<evidence type="ECO:0000256" key="6">
    <source>
        <dbReference type="ARBA" id="ARBA00022884"/>
    </source>
</evidence>
<dbReference type="SUPFAM" id="SSF54928">
    <property type="entry name" value="RNA-binding domain, RBD"/>
    <property type="match status" value="2"/>
</dbReference>
<feature type="domain" description="RRM" evidence="11">
    <location>
        <begin position="303"/>
        <end position="408"/>
    </location>
</feature>
<dbReference type="eggNOG" id="KOG0123">
    <property type="taxonomic scope" value="Eukaryota"/>
</dbReference>
<comment type="similarity">
    <text evidence="3">Belongs to the polyadenylate-binding protein type-1 family.</text>
</comment>
<evidence type="ECO:0000256" key="1">
    <source>
        <dbReference type="ARBA" id="ARBA00004123"/>
    </source>
</evidence>
<keyword evidence="7" id="KW-0539">Nucleus</keyword>